<keyword evidence="8" id="KW-1185">Reference proteome</keyword>
<dbReference type="Pfam" id="PF13445">
    <property type="entry name" value="zf-RING_UBOX"/>
    <property type="match status" value="1"/>
</dbReference>
<evidence type="ECO:0000256" key="3">
    <source>
        <dbReference type="ARBA" id="ARBA00022833"/>
    </source>
</evidence>
<gene>
    <name evidence="7" type="ORF">BaRGS_00014112</name>
</gene>
<dbReference type="InterPro" id="IPR017907">
    <property type="entry name" value="Znf_RING_CS"/>
</dbReference>
<dbReference type="SUPFAM" id="SSF75011">
    <property type="entry name" value="3-carboxy-cis,cis-mucoante lactonizing enzyme"/>
    <property type="match status" value="1"/>
</dbReference>
<dbReference type="SUPFAM" id="SSF57850">
    <property type="entry name" value="RING/U-box"/>
    <property type="match status" value="1"/>
</dbReference>
<sequence length="598" mass="65140">MAARETELTSSLSVRCAICLDTLHVPKALPCLHTFCLNCLQLHIAVTVKSRSDKITCPECRSKCCPPNASRPISEWAGDFPVNFHLQNVIEASAHQQGDKFARRLKDARAFVDNRLMELGAEIQHLSMARADVTDAWQQSKEAASQAFASLMSAVKEREEQLVKKLDEDYVECTRRLYDREEQIGVKMEQLRRFSDVITDVMTGETQHQGQGLEEIDRQLRDAQDMESDADEVKLSESLVIEADDVAGIIRSLKDLGTFRTAPQGVGEAITPPARTSGSQLPVHEITNRSGSTQKTHQTRRACETPRGGQPPVYLTHVQLKSPGDKKEPFVTGVCSLPGVLLLTDVNNRTVKGMYLPRQGGRAFRLHDLPLRSDPLCVTATAPGQAAVGSECCLYLVSVDTKLRLGVKQTIRLRKCYYGIAALPDTGGQRVAACSDQPPSVDIINLQSGQVTRTISKDSSGSTLFTSPFYLTAMPGGRLLVSDKDNTAQPLTCLTSEGSVLYRYCVNSTSSTTSSTSSSPQPTWPLGVSGSSSGDCLVVDAAMHAVFRLSGEGRVVEKLVEDSARLSSPSALCLDEGGRRLYVVGNKGKVLLVYDFSV</sequence>
<feature type="domain" description="RING-type" evidence="6">
    <location>
        <begin position="16"/>
        <end position="61"/>
    </location>
</feature>
<dbReference type="InterPro" id="IPR027370">
    <property type="entry name" value="Znf-RING_euk"/>
</dbReference>
<dbReference type="EMBL" id="JACVVK020000081">
    <property type="protein sequence ID" value="KAK7494714.1"/>
    <property type="molecule type" value="Genomic_DNA"/>
</dbReference>
<dbReference type="InterPro" id="IPR047153">
    <property type="entry name" value="TRIM45/56/19-like"/>
</dbReference>
<dbReference type="Gene3D" id="2.120.10.30">
    <property type="entry name" value="TolB, C-terminal domain"/>
    <property type="match status" value="1"/>
</dbReference>
<dbReference type="InterPro" id="IPR001841">
    <property type="entry name" value="Znf_RING"/>
</dbReference>
<dbReference type="InterPro" id="IPR011042">
    <property type="entry name" value="6-blade_b-propeller_TolB-like"/>
</dbReference>
<dbReference type="SMART" id="SM00184">
    <property type="entry name" value="RING"/>
    <property type="match status" value="1"/>
</dbReference>
<comment type="caution">
    <text evidence="7">The sequence shown here is derived from an EMBL/GenBank/DDBJ whole genome shotgun (WGS) entry which is preliminary data.</text>
</comment>
<dbReference type="PANTHER" id="PTHR25462:SF296">
    <property type="entry name" value="MEIOTIC P26, ISOFORM F"/>
    <property type="match status" value="1"/>
</dbReference>
<keyword evidence="2 4" id="KW-0863">Zinc-finger</keyword>
<dbReference type="Gene3D" id="3.30.40.10">
    <property type="entry name" value="Zinc/RING finger domain, C3HC4 (zinc finger)"/>
    <property type="match status" value="1"/>
</dbReference>
<evidence type="ECO:0000256" key="1">
    <source>
        <dbReference type="ARBA" id="ARBA00022723"/>
    </source>
</evidence>
<dbReference type="PROSITE" id="PS00518">
    <property type="entry name" value="ZF_RING_1"/>
    <property type="match status" value="1"/>
</dbReference>
<protein>
    <recommendedName>
        <fullName evidence="6">RING-type domain-containing protein</fullName>
    </recommendedName>
</protein>
<feature type="region of interest" description="Disordered" evidence="5">
    <location>
        <begin position="289"/>
        <end position="311"/>
    </location>
</feature>
<evidence type="ECO:0000313" key="7">
    <source>
        <dbReference type="EMBL" id="KAK7494714.1"/>
    </source>
</evidence>
<dbReference type="GO" id="GO:0008270">
    <property type="term" value="F:zinc ion binding"/>
    <property type="evidence" value="ECO:0007669"/>
    <property type="project" value="UniProtKB-KW"/>
</dbReference>
<accession>A0ABD0L553</accession>
<dbReference type="PROSITE" id="PS50089">
    <property type="entry name" value="ZF_RING_2"/>
    <property type="match status" value="1"/>
</dbReference>
<organism evidence="7 8">
    <name type="scientific">Batillaria attramentaria</name>
    <dbReference type="NCBI Taxonomy" id="370345"/>
    <lineage>
        <taxon>Eukaryota</taxon>
        <taxon>Metazoa</taxon>
        <taxon>Spiralia</taxon>
        <taxon>Lophotrochozoa</taxon>
        <taxon>Mollusca</taxon>
        <taxon>Gastropoda</taxon>
        <taxon>Caenogastropoda</taxon>
        <taxon>Sorbeoconcha</taxon>
        <taxon>Cerithioidea</taxon>
        <taxon>Batillariidae</taxon>
        <taxon>Batillaria</taxon>
    </lineage>
</organism>
<evidence type="ECO:0000259" key="6">
    <source>
        <dbReference type="PROSITE" id="PS50089"/>
    </source>
</evidence>
<reference evidence="7 8" key="1">
    <citation type="journal article" date="2023" name="Sci. Data">
        <title>Genome assembly of the Korean intertidal mud-creeper Batillaria attramentaria.</title>
        <authorList>
            <person name="Patra A.K."/>
            <person name="Ho P.T."/>
            <person name="Jun S."/>
            <person name="Lee S.J."/>
            <person name="Kim Y."/>
            <person name="Won Y.J."/>
        </authorList>
    </citation>
    <scope>NUCLEOTIDE SEQUENCE [LARGE SCALE GENOMIC DNA]</scope>
    <source>
        <strain evidence="7">Wonlab-2016</strain>
    </source>
</reference>
<evidence type="ECO:0000256" key="5">
    <source>
        <dbReference type="SAM" id="MobiDB-lite"/>
    </source>
</evidence>
<evidence type="ECO:0000313" key="8">
    <source>
        <dbReference type="Proteomes" id="UP001519460"/>
    </source>
</evidence>
<evidence type="ECO:0000256" key="4">
    <source>
        <dbReference type="PROSITE-ProRule" id="PRU00175"/>
    </source>
</evidence>
<dbReference type="AlphaFoldDB" id="A0ABD0L553"/>
<dbReference type="InterPro" id="IPR013083">
    <property type="entry name" value="Znf_RING/FYVE/PHD"/>
</dbReference>
<proteinExistence type="predicted"/>
<name>A0ABD0L553_9CAEN</name>
<keyword evidence="3" id="KW-0862">Zinc</keyword>
<keyword evidence="1" id="KW-0479">Metal-binding</keyword>
<dbReference type="PANTHER" id="PTHR25462">
    <property type="entry name" value="BONUS, ISOFORM C-RELATED"/>
    <property type="match status" value="1"/>
</dbReference>
<evidence type="ECO:0000256" key="2">
    <source>
        <dbReference type="ARBA" id="ARBA00022771"/>
    </source>
</evidence>
<dbReference type="Proteomes" id="UP001519460">
    <property type="component" value="Unassembled WGS sequence"/>
</dbReference>